<comment type="caution">
    <text evidence="8">The sequence shown here is derived from an EMBL/GenBank/DDBJ whole genome shotgun (WGS) entry which is preliminary data.</text>
</comment>
<dbReference type="AlphaFoldDB" id="A0A562LVC7"/>
<keyword evidence="5 7" id="KW-1133">Transmembrane helix</keyword>
<keyword evidence="3" id="KW-1003">Cell membrane</keyword>
<dbReference type="InterPro" id="IPR032808">
    <property type="entry name" value="DoxX"/>
</dbReference>
<dbReference type="PANTHER" id="PTHR33452:SF1">
    <property type="entry name" value="INNER MEMBRANE PROTEIN YPHA-RELATED"/>
    <property type="match status" value="1"/>
</dbReference>
<comment type="subcellular location">
    <subcellularLocation>
        <location evidence="1">Cell membrane</location>
        <topology evidence="1">Multi-pass membrane protein</topology>
    </subcellularLocation>
</comment>
<evidence type="ECO:0000313" key="9">
    <source>
        <dbReference type="Proteomes" id="UP000316471"/>
    </source>
</evidence>
<evidence type="ECO:0000256" key="7">
    <source>
        <dbReference type="SAM" id="Phobius"/>
    </source>
</evidence>
<feature type="transmembrane region" description="Helical" evidence="7">
    <location>
        <begin position="99"/>
        <end position="119"/>
    </location>
</feature>
<dbReference type="EMBL" id="VLKP01000005">
    <property type="protein sequence ID" value="TWI11609.1"/>
    <property type="molecule type" value="Genomic_DNA"/>
</dbReference>
<name>A0A562LVC7_9GAMM</name>
<evidence type="ECO:0000256" key="1">
    <source>
        <dbReference type="ARBA" id="ARBA00004651"/>
    </source>
</evidence>
<dbReference type="GO" id="GO:0005886">
    <property type="term" value="C:plasma membrane"/>
    <property type="evidence" value="ECO:0007669"/>
    <property type="project" value="UniProtKB-SubCell"/>
</dbReference>
<feature type="transmembrane region" description="Helical" evidence="7">
    <location>
        <begin position="6"/>
        <end position="26"/>
    </location>
</feature>
<comment type="similarity">
    <text evidence="2">Belongs to the DoxX family.</text>
</comment>
<proteinExistence type="inferred from homology"/>
<feature type="transmembrane region" description="Helical" evidence="7">
    <location>
        <begin position="38"/>
        <end position="61"/>
    </location>
</feature>
<sequence>MGHLYLLLGRAGLALLLILSGAGRVLHYPQAQQSLEALGLPSGLIPLAVMLQLVGGVALLAGVYTRAVASVLAVASLLAGLMLYGDFTDQNQFIQLSKQAAMAGGLLMLVASGGGAFSVDAWRHKPESASTDDCVICG</sequence>
<keyword evidence="4 7" id="KW-0812">Transmembrane</keyword>
<protein>
    <submittedName>
        <fullName evidence="8">Putative oxidoreductase</fullName>
    </submittedName>
</protein>
<evidence type="ECO:0000256" key="3">
    <source>
        <dbReference type="ARBA" id="ARBA00022475"/>
    </source>
</evidence>
<evidence type="ECO:0000256" key="5">
    <source>
        <dbReference type="ARBA" id="ARBA00022989"/>
    </source>
</evidence>
<keyword evidence="6 7" id="KW-0472">Membrane</keyword>
<dbReference type="Pfam" id="PF07681">
    <property type="entry name" value="DoxX"/>
    <property type="match status" value="1"/>
</dbReference>
<dbReference type="RefSeq" id="WP_144813937.1">
    <property type="nucleotide sequence ID" value="NZ_VLKP01000005.1"/>
</dbReference>
<feature type="transmembrane region" description="Helical" evidence="7">
    <location>
        <begin position="67"/>
        <end position="87"/>
    </location>
</feature>
<evidence type="ECO:0000256" key="4">
    <source>
        <dbReference type="ARBA" id="ARBA00022692"/>
    </source>
</evidence>
<dbReference type="Proteomes" id="UP000316471">
    <property type="component" value="Unassembled WGS sequence"/>
</dbReference>
<keyword evidence="9" id="KW-1185">Reference proteome</keyword>
<gene>
    <name evidence="8" type="ORF">IP93_01510</name>
</gene>
<evidence type="ECO:0000256" key="6">
    <source>
        <dbReference type="ARBA" id="ARBA00023136"/>
    </source>
</evidence>
<reference evidence="8 9" key="1">
    <citation type="journal article" date="2015" name="Stand. Genomic Sci.">
        <title>Genomic Encyclopedia of Bacterial and Archaeal Type Strains, Phase III: the genomes of soil and plant-associated and newly described type strains.</title>
        <authorList>
            <person name="Whitman W.B."/>
            <person name="Woyke T."/>
            <person name="Klenk H.P."/>
            <person name="Zhou Y."/>
            <person name="Lilburn T.G."/>
            <person name="Beck B.J."/>
            <person name="De Vos P."/>
            <person name="Vandamme P."/>
            <person name="Eisen J.A."/>
            <person name="Garrity G."/>
            <person name="Hugenholtz P."/>
            <person name="Kyrpides N.C."/>
        </authorList>
    </citation>
    <scope>NUCLEOTIDE SEQUENCE [LARGE SCALE GENOMIC DNA]</scope>
    <source>
        <strain evidence="8 9">CGMCC 1.10136</strain>
    </source>
</reference>
<evidence type="ECO:0000313" key="8">
    <source>
        <dbReference type="EMBL" id="TWI11609.1"/>
    </source>
</evidence>
<dbReference type="InterPro" id="IPR051907">
    <property type="entry name" value="DoxX-like_oxidoreductase"/>
</dbReference>
<accession>A0A562LVC7</accession>
<dbReference type="PANTHER" id="PTHR33452">
    <property type="entry name" value="OXIDOREDUCTASE CATD-RELATED"/>
    <property type="match status" value="1"/>
</dbReference>
<evidence type="ECO:0000256" key="2">
    <source>
        <dbReference type="ARBA" id="ARBA00006679"/>
    </source>
</evidence>
<organism evidence="8 9">
    <name type="scientific">Aerolutibacter ruishenii</name>
    <dbReference type="NCBI Taxonomy" id="686800"/>
    <lineage>
        <taxon>Bacteria</taxon>
        <taxon>Pseudomonadati</taxon>
        <taxon>Pseudomonadota</taxon>
        <taxon>Gammaproteobacteria</taxon>
        <taxon>Lysobacterales</taxon>
        <taxon>Lysobacteraceae</taxon>
        <taxon>Aerolutibacter</taxon>
    </lineage>
</organism>